<evidence type="ECO:0000256" key="5">
    <source>
        <dbReference type="ARBA" id="ARBA00023163"/>
    </source>
</evidence>
<dbReference type="Pfam" id="PF08281">
    <property type="entry name" value="Sigma70_r4_2"/>
    <property type="match status" value="1"/>
</dbReference>
<dbReference type="RefSeq" id="WP_079423613.1">
    <property type="nucleotide sequence ID" value="NZ_MZGV01000016.1"/>
</dbReference>
<comment type="caution">
    <text evidence="8">The sequence shown here is derived from an EMBL/GenBank/DDBJ whole genome shotgun (WGS) entry which is preliminary data.</text>
</comment>
<evidence type="ECO:0000256" key="1">
    <source>
        <dbReference type="ARBA" id="ARBA00010641"/>
    </source>
</evidence>
<keyword evidence="3" id="KW-0731">Sigma factor</keyword>
<dbReference type="SUPFAM" id="SSF88659">
    <property type="entry name" value="Sigma3 and sigma4 domains of RNA polymerase sigma factors"/>
    <property type="match status" value="1"/>
</dbReference>
<dbReference type="Gene3D" id="1.10.10.10">
    <property type="entry name" value="Winged helix-like DNA-binding domain superfamily/Winged helix DNA-binding domain"/>
    <property type="match status" value="1"/>
</dbReference>
<organism evidence="8 9">
    <name type="scientific">Clostridium oryzae</name>
    <dbReference type="NCBI Taxonomy" id="1450648"/>
    <lineage>
        <taxon>Bacteria</taxon>
        <taxon>Bacillati</taxon>
        <taxon>Bacillota</taxon>
        <taxon>Clostridia</taxon>
        <taxon>Eubacteriales</taxon>
        <taxon>Clostridiaceae</taxon>
        <taxon>Clostridium</taxon>
    </lineage>
</organism>
<dbReference type="Proteomes" id="UP000190080">
    <property type="component" value="Unassembled WGS sequence"/>
</dbReference>
<keyword evidence="4" id="KW-0238">DNA-binding</keyword>
<evidence type="ECO:0000256" key="2">
    <source>
        <dbReference type="ARBA" id="ARBA00023015"/>
    </source>
</evidence>
<dbReference type="PANTHER" id="PTHR43133:SF8">
    <property type="entry name" value="RNA POLYMERASE SIGMA FACTOR HI_1459-RELATED"/>
    <property type="match status" value="1"/>
</dbReference>
<evidence type="ECO:0000313" key="8">
    <source>
        <dbReference type="EMBL" id="OPJ62267.1"/>
    </source>
</evidence>
<dbReference type="EMBL" id="MZGV01000016">
    <property type="protein sequence ID" value="OPJ62267.1"/>
    <property type="molecule type" value="Genomic_DNA"/>
</dbReference>
<name>A0A1V4IS38_9CLOT</name>
<gene>
    <name evidence="8" type="primary">sigW_2</name>
    <name evidence="8" type="ORF">CLORY_18820</name>
</gene>
<evidence type="ECO:0000313" key="9">
    <source>
        <dbReference type="Proteomes" id="UP000190080"/>
    </source>
</evidence>
<dbReference type="AlphaFoldDB" id="A0A1V4IS38"/>
<keyword evidence="2" id="KW-0805">Transcription regulation</keyword>
<feature type="domain" description="RNA polymerase sigma-70 region 2" evidence="6">
    <location>
        <begin position="22"/>
        <end position="88"/>
    </location>
</feature>
<protein>
    <submittedName>
        <fullName evidence="8">ECF RNA polymerase sigma factor SigW</fullName>
    </submittedName>
</protein>
<dbReference type="InterPro" id="IPR013325">
    <property type="entry name" value="RNA_pol_sigma_r2"/>
</dbReference>
<dbReference type="GO" id="GO:0016987">
    <property type="term" value="F:sigma factor activity"/>
    <property type="evidence" value="ECO:0007669"/>
    <property type="project" value="UniProtKB-KW"/>
</dbReference>
<accession>A0A1V4IS38</accession>
<dbReference type="NCBIfam" id="TIGR02937">
    <property type="entry name" value="sigma70-ECF"/>
    <property type="match status" value="1"/>
</dbReference>
<dbReference type="SUPFAM" id="SSF88946">
    <property type="entry name" value="Sigma2 domain of RNA polymerase sigma factors"/>
    <property type="match status" value="1"/>
</dbReference>
<dbReference type="InterPro" id="IPR039425">
    <property type="entry name" value="RNA_pol_sigma-70-like"/>
</dbReference>
<evidence type="ECO:0000259" key="6">
    <source>
        <dbReference type="Pfam" id="PF04542"/>
    </source>
</evidence>
<keyword evidence="9" id="KW-1185">Reference proteome</keyword>
<dbReference type="InterPro" id="IPR013324">
    <property type="entry name" value="RNA_pol_sigma_r3/r4-like"/>
</dbReference>
<comment type="similarity">
    <text evidence="1">Belongs to the sigma-70 factor family. ECF subfamily.</text>
</comment>
<dbReference type="GO" id="GO:0003677">
    <property type="term" value="F:DNA binding"/>
    <property type="evidence" value="ECO:0007669"/>
    <property type="project" value="UniProtKB-KW"/>
</dbReference>
<dbReference type="Pfam" id="PF04542">
    <property type="entry name" value="Sigma70_r2"/>
    <property type="match status" value="1"/>
</dbReference>
<dbReference type="PANTHER" id="PTHR43133">
    <property type="entry name" value="RNA POLYMERASE ECF-TYPE SIGMA FACTO"/>
    <property type="match status" value="1"/>
</dbReference>
<reference evidence="8 9" key="1">
    <citation type="submission" date="2017-03" db="EMBL/GenBank/DDBJ databases">
        <title>Genome sequence of Clostridium oryzae DSM 28571.</title>
        <authorList>
            <person name="Poehlein A."/>
            <person name="Daniel R."/>
        </authorList>
    </citation>
    <scope>NUCLEOTIDE SEQUENCE [LARGE SCALE GENOMIC DNA]</scope>
    <source>
        <strain evidence="8 9">DSM 28571</strain>
    </source>
</reference>
<evidence type="ECO:0000259" key="7">
    <source>
        <dbReference type="Pfam" id="PF08281"/>
    </source>
</evidence>
<dbReference type="InterPro" id="IPR014284">
    <property type="entry name" value="RNA_pol_sigma-70_dom"/>
</dbReference>
<evidence type="ECO:0000256" key="4">
    <source>
        <dbReference type="ARBA" id="ARBA00023125"/>
    </source>
</evidence>
<proteinExistence type="inferred from homology"/>
<keyword evidence="5" id="KW-0804">Transcription</keyword>
<dbReference type="CDD" id="cd06171">
    <property type="entry name" value="Sigma70_r4"/>
    <property type="match status" value="1"/>
</dbReference>
<dbReference type="InterPro" id="IPR007627">
    <property type="entry name" value="RNA_pol_sigma70_r2"/>
</dbReference>
<dbReference type="Gene3D" id="1.10.1740.10">
    <property type="match status" value="1"/>
</dbReference>
<feature type="domain" description="RNA polymerase sigma factor 70 region 4 type 2" evidence="7">
    <location>
        <begin position="112"/>
        <end position="162"/>
    </location>
</feature>
<dbReference type="GO" id="GO:0006352">
    <property type="term" value="P:DNA-templated transcription initiation"/>
    <property type="evidence" value="ECO:0007669"/>
    <property type="project" value="InterPro"/>
</dbReference>
<sequence length="174" mass="20423">MTQEDELLRKNKNGDGTCLDELVTIYYSDIFRYCLWHTSSRQAAEDATQETFLKIIRYFDTYIHHGKFKAYIYKVASNVCVDLWRKKEAEALPEDLLYIEAGFEQTEFDVDMIRLVQKLPKEQREIILLRFAQDLSIREIAEVENIPLRTAQSRLRAALKQIKKSINAGGKKRE</sequence>
<dbReference type="InterPro" id="IPR036388">
    <property type="entry name" value="WH-like_DNA-bd_sf"/>
</dbReference>
<dbReference type="STRING" id="1450648.CLORY_18820"/>
<dbReference type="InterPro" id="IPR013249">
    <property type="entry name" value="RNA_pol_sigma70_r4_t2"/>
</dbReference>
<dbReference type="OrthoDB" id="9789355at2"/>
<evidence type="ECO:0000256" key="3">
    <source>
        <dbReference type="ARBA" id="ARBA00023082"/>
    </source>
</evidence>